<dbReference type="EMBL" id="JARHTQ010000014">
    <property type="protein sequence ID" value="MDF2258196.1"/>
    <property type="molecule type" value="Genomic_DNA"/>
</dbReference>
<name>A0ABT5Z3P4_9ACTN</name>
<dbReference type="RefSeq" id="WP_275816985.1">
    <property type="nucleotide sequence ID" value="NZ_BAAANM010000025.1"/>
</dbReference>
<gene>
    <name evidence="3" type="ORF">P2L57_21490</name>
</gene>
<dbReference type="Gene3D" id="1.25.40.10">
    <property type="entry name" value="Tetratricopeptide repeat domain"/>
    <property type="match status" value="1"/>
</dbReference>
<organism evidence="3 4">
    <name type="scientific">Streptantibioticus ferralitis</name>
    <dbReference type="NCBI Taxonomy" id="236510"/>
    <lineage>
        <taxon>Bacteria</taxon>
        <taxon>Bacillati</taxon>
        <taxon>Actinomycetota</taxon>
        <taxon>Actinomycetes</taxon>
        <taxon>Kitasatosporales</taxon>
        <taxon>Streptomycetaceae</taxon>
        <taxon>Streptantibioticus</taxon>
    </lineage>
</organism>
<dbReference type="InterPro" id="IPR011990">
    <property type="entry name" value="TPR-like_helical_dom_sf"/>
</dbReference>
<dbReference type="SUPFAM" id="SSF48452">
    <property type="entry name" value="TPR-like"/>
    <property type="match status" value="1"/>
</dbReference>
<dbReference type="Proteomes" id="UP001220022">
    <property type="component" value="Unassembled WGS sequence"/>
</dbReference>
<feature type="compositionally biased region" description="Polar residues" evidence="1">
    <location>
        <begin position="1"/>
        <end position="11"/>
    </location>
</feature>
<evidence type="ECO:0000313" key="4">
    <source>
        <dbReference type="Proteomes" id="UP001220022"/>
    </source>
</evidence>
<reference evidence="3 4" key="1">
    <citation type="submission" date="2023-03" db="EMBL/GenBank/DDBJ databases">
        <title>Draft genome sequence of type strain Streptomyces ferralitis JCM 14344.</title>
        <authorList>
            <person name="Klaysubun C."/>
            <person name="Duangmal K."/>
        </authorList>
    </citation>
    <scope>NUCLEOTIDE SEQUENCE [LARGE SCALE GENOMIC DNA]</scope>
    <source>
        <strain evidence="3 4">JCM 14344</strain>
    </source>
</reference>
<proteinExistence type="predicted"/>
<accession>A0ABT5Z3P4</accession>
<feature type="region of interest" description="Disordered" evidence="1">
    <location>
        <begin position="1"/>
        <end position="34"/>
    </location>
</feature>
<dbReference type="Pfam" id="PF17128">
    <property type="entry name" value="DUF5107"/>
    <property type="match status" value="1"/>
</dbReference>
<feature type="domain" description="DUF5107" evidence="2">
    <location>
        <begin position="59"/>
        <end position="337"/>
    </location>
</feature>
<evidence type="ECO:0000259" key="2">
    <source>
        <dbReference type="Pfam" id="PF17128"/>
    </source>
</evidence>
<comment type="caution">
    <text evidence="3">The sequence shown here is derived from an EMBL/GenBank/DDBJ whole genome shotgun (WGS) entry which is preliminary data.</text>
</comment>
<dbReference type="InterPro" id="IPR033396">
    <property type="entry name" value="DUF5107"/>
</dbReference>
<protein>
    <submittedName>
        <fullName evidence="3">DUF5107 domain-containing protein</fullName>
    </submittedName>
</protein>
<evidence type="ECO:0000313" key="3">
    <source>
        <dbReference type="EMBL" id="MDF2258196.1"/>
    </source>
</evidence>
<evidence type="ECO:0000256" key="1">
    <source>
        <dbReference type="SAM" id="MobiDB-lite"/>
    </source>
</evidence>
<sequence>MATTVRRTSITLPAARLGPENPLPALRTPADPHQVDERERVRFPPGMARRIGYAPLRSLLPVRRLDGYDRHRTPTDLEAIVIENDRLRATVLPGLGGRVYSLVHKSTGRELLYRNPVVQPANFGLANAWFSGGIEWNIGATGHTTLSCAPVHAARVPAPDGGEMLRLWEWERLRDLPFQVDLWLPEAAEFLLVGVRIRNPHQRAAPVYWWSGIAVPESPDTRVIAPADEAWHFGHERSLRRVPVPEWQGADRTYPLRGERAADYFYEVPDAARKWITALDGEGHGLVQTSTDLLRGRKLFLWGNGPAGQRWQRWLTEPGTDGYIEIQAGLARTQLEHIRLEATSELCWLEAYGPLAADPAAVHGTDWTAARDAVSRGLEAALPRSDVERAYQAWLGCADTEPKEILATGSGWGALEVLHGRFDLPGTPFDEATLGEEQRPWVELLHNGRLPQGPLSTPPGPTLVAPHWRDLLETAPADALAEYHLGVAQWHAGDRAQAVRSWERSLKTAESCWVMRCLAVADVESGHPKRAAERYLRAFELAAEDPGQAHAVLAGLAREAVPALLAAARAGDAGALLGALPVSVRERGRFRLMGAQVLLAQGEVREARAVFDAGFEVDDLGEGEETLSDTWFAIAERLVAGAGPVTESIRRRARAEHPLPDAYNFGL</sequence>
<keyword evidence="4" id="KW-1185">Reference proteome</keyword>